<organism evidence="2 3">
    <name type="scientific">Leifsonia soli</name>
    <dbReference type="NCBI Taxonomy" id="582665"/>
    <lineage>
        <taxon>Bacteria</taxon>
        <taxon>Bacillati</taxon>
        <taxon>Actinomycetota</taxon>
        <taxon>Actinomycetes</taxon>
        <taxon>Micrococcales</taxon>
        <taxon>Microbacteriaceae</taxon>
        <taxon>Leifsonia</taxon>
    </lineage>
</organism>
<keyword evidence="3" id="KW-1185">Reference proteome</keyword>
<accession>A0A852T3A4</accession>
<keyword evidence="2" id="KW-0503">Monooxygenase</keyword>
<dbReference type="GO" id="GO:0004497">
    <property type="term" value="F:monooxygenase activity"/>
    <property type="evidence" value="ECO:0007669"/>
    <property type="project" value="UniProtKB-KW"/>
</dbReference>
<name>A0A852T3A4_9MICO</name>
<proteinExistence type="predicted"/>
<feature type="domain" description="ABM" evidence="1">
    <location>
        <begin position="3"/>
        <end position="91"/>
    </location>
</feature>
<protein>
    <submittedName>
        <fullName evidence="2">Quinol monooxygenase YgiN</fullName>
    </submittedName>
</protein>
<dbReference type="SUPFAM" id="SSF54909">
    <property type="entry name" value="Dimeric alpha+beta barrel"/>
    <property type="match status" value="1"/>
</dbReference>
<keyword evidence="2" id="KW-0560">Oxidoreductase</keyword>
<dbReference type="RefSeq" id="WP_089907121.1">
    <property type="nucleotide sequence ID" value="NZ_BAAAPX010000001.1"/>
</dbReference>
<reference evidence="2 3" key="1">
    <citation type="submission" date="2020-07" db="EMBL/GenBank/DDBJ databases">
        <title>Sequencing the genomes of 1000 actinobacteria strains.</title>
        <authorList>
            <person name="Klenk H.-P."/>
        </authorList>
    </citation>
    <scope>NUCLEOTIDE SEQUENCE [LARGE SCALE GENOMIC DNA]</scope>
    <source>
        <strain evidence="2 3">DSM 23871</strain>
    </source>
</reference>
<gene>
    <name evidence="2" type="ORF">BJ963_002653</name>
</gene>
<dbReference type="PROSITE" id="PS51725">
    <property type="entry name" value="ABM"/>
    <property type="match status" value="1"/>
</dbReference>
<dbReference type="AlphaFoldDB" id="A0A852T3A4"/>
<dbReference type="Proteomes" id="UP000589620">
    <property type="component" value="Unassembled WGS sequence"/>
</dbReference>
<comment type="caution">
    <text evidence="2">The sequence shown here is derived from an EMBL/GenBank/DDBJ whole genome shotgun (WGS) entry which is preliminary data.</text>
</comment>
<sequence length="97" mass="10393">MTVTSLLDLRFAADHLEDGPRALLDILADTRAFDGCLGVQVVTDVTDPAHVVAVERWESLEHDDAYRAWRAGPGASGLGDYLAGPPALTRFTDVASL</sequence>
<evidence type="ECO:0000313" key="3">
    <source>
        <dbReference type="Proteomes" id="UP000589620"/>
    </source>
</evidence>
<evidence type="ECO:0000259" key="1">
    <source>
        <dbReference type="PROSITE" id="PS51725"/>
    </source>
</evidence>
<dbReference type="EMBL" id="JACCBJ010000001">
    <property type="protein sequence ID" value="NYD75134.1"/>
    <property type="molecule type" value="Genomic_DNA"/>
</dbReference>
<dbReference type="Gene3D" id="3.30.70.100">
    <property type="match status" value="1"/>
</dbReference>
<evidence type="ECO:0000313" key="2">
    <source>
        <dbReference type="EMBL" id="NYD75134.1"/>
    </source>
</evidence>
<dbReference type="InterPro" id="IPR011008">
    <property type="entry name" value="Dimeric_a/b-barrel"/>
</dbReference>
<dbReference type="Pfam" id="PF03992">
    <property type="entry name" value="ABM"/>
    <property type="match status" value="1"/>
</dbReference>
<dbReference type="InterPro" id="IPR007138">
    <property type="entry name" value="ABM_dom"/>
</dbReference>